<dbReference type="GO" id="GO:0003723">
    <property type="term" value="F:RNA binding"/>
    <property type="evidence" value="ECO:0007669"/>
    <property type="project" value="UniProtKB-KW"/>
</dbReference>
<dbReference type="NCBIfam" id="TIGR02250">
    <property type="entry name" value="FCP1_euk"/>
    <property type="match status" value="1"/>
</dbReference>
<comment type="caution">
    <text evidence="19">The sequence shown here is derived from an EMBL/GenBank/DDBJ whole genome shotgun (WGS) entry which is preliminary data.</text>
</comment>
<dbReference type="GO" id="GO:0008420">
    <property type="term" value="F:RNA polymerase II CTD heptapeptide repeat phosphatase activity"/>
    <property type="evidence" value="ECO:0007669"/>
    <property type="project" value="UniProtKB-UniRule"/>
</dbReference>
<comment type="subunit">
    <text evidence="14">Interacts with RAP74.</text>
</comment>
<keyword evidence="11 15" id="KW-0539">Nucleus</keyword>
<keyword evidence="20" id="KW-1185">Reference proteome</keyword>
<evidence type="ECO:0000256" key="1">
    <source>
        <dbReference type="ARBA" id="ARBA00001936"/>
    </source>
</evidence>
<evidence type="ECO:0000313" key="19">
    <source>
        <dbReference type="EMBL" id="KAK4784274.1"/>
    </source>
</evidence>
<feature type="domain" description="FCP1 homology" evidence="18">
    <location>
        <begin position="130"/>
        <end position="304"/>
    </location>
</feature>
<evidence type="ECO:0000256" key="4">
    <source>
        <dbReference type="ARBA" id="ARBA00004123"/>
    </source>
</evidence>
<dbReference type="FunFam" id="3.40.50.10190:FF:000014">
    <property type="entry name" value="RNA polymerase II C-terminal domain phosphatase-like 3"/>
    <property type="match status" value="1"/>
</dbReference>
<comment type="subcellular location">
    <subcellularLocation>
        <location evidence="4 15">Nucleus</location>
    </subcellularLocation>
</comment>
<gene>
    <name evidence="19" type="ORF">SAY86_018642</name>
</gene>
<dbReference type="GO" id="GO:0046872">
    <property type="term" value="F:metal ion binding"/>
    <property type="evidence" value="ECO:0007669"/>
    <property type="project" value="UniProtKB-KW"/>
</dbReference>
<evidence type="ECO:0000256" key="6">
    <source>
        <dbReference type="ARBA" id="ARBA00022723"/>
    </source>
</evidence>
<dbReference type="Gene3D" id="3.40.50.1000">
    <property type="entry name" value="HAD superfamily/HAD-like"/>
    <property type="match status" value="1"/>
</dbReference>
<dbReference type="InterPro" id="IPR001357">
    <property type="entry name" value="BRCT_dom"/>
</dbReference>
<evidence type="ECO:0000256" key="7">
    <source>
        <dbReference type="ARBA" id="ARBA00022801"/>
    </source>
</evidence>
<comment type="cofactor">
    <cofactor evidence="2">
        <name>Co(2+)</name>
        <dbReference type="ChEBI" id="CHEBI:48828"/>
    </cofactor>
</comment>
<dbReference type="InterPro" id="IPR004274">
    <property type="entry name" value="FCP1_dom"/>
</dbReference>
<sequence length="445" mass="51063">MTIVSDSPVHSSSSDDFASFLDAELATSTSDSSADEEGDEEENLESKRVKRRKVEVLEILEEVQDSTARVETSKEEAICAHPGSFGGMCIICGQRVAEEAGVAIAYIHKGLRLDSPELVRLRNADMKNKLNQKKLHLILDLDHTLLNSTMLFHMTSEEDYLKSNADSLQDIQNGSLFMLEHMRMMTKLRPYVRQFLKEANEMFEMHIYTMGDKPYAREMAKLLDPGDQYFNDRIISRDDGTQKHQKGLDVVLAEESAVLILDDTENAWTKHRENLILMERYHFFASSCQQFGFRCKSLSLLKSDESDTDGALASVLRVLKRVHSMYFDEDPRDAPSNRDVREFLKSVRKEILQGCRIVFSRVFPTSFPPESHQLWKMAEQLGATCLVEVDLSVTHVVANDPNTEKSRWATNETKYLVHPQWIEATYYLWQRQVEDKYPVNQSKSQ</sequence>
<organism evidence="19 20">
    <name type="scientific">Trapa natans</name>
    <name type="common">Water chestnut</name>
    <dbReference type="NCBI Taxonomy" id="22666"/>
    <lineage>
        <taxon>Eukaryota</taxon>
        <taxon>Viridiplantae</taxon>
        <taxon>Streptophyta</taxon>
        <taxon>Embryophyta</taxon>
        <taxon>Tracheophyta</taxon>
        <taxon>Spermatophyta</taxon>
        <taxon>Magnoliopsida</taxon>
        <taxon>eudicotyledons</taxon>
        <taxon>Gunneridae</taxon>
        <taxon>Pentapetalae</taxon>
        <taxon>rosids</taxon>
        <taxon>malvids</taxon>
        <taxon>Myrtales</taxon>
        <taxon>Lythraceae</taxon>
        <taxon>Trapa</taxon>
    </lineage>
</organism>
<dbReference type="InterPro" id="IPR023214">
    <property type="entry name" value="HAD_sf"/>
</dbReference>
<evidence type="ECO:0000256" key="14">
    <source>
        <dbReference type="ARBA" id="ARBA00063107"/>
    </source>
</evidence>
<dbReference type="GO" id="GO:0009651">
    <property type="term" value="P:response to salt stress"/>
    <property type="evidence" value="ECO:0007669"/>
    <property type="project" value="UniProtKB-ARBA"/>
</dbReference>
<feature type="compositionally biased region" description="Acidic residues" evidence="16">
    <location>
        <begin position="33"/>
        <end position="43"/>
    </location>
</feature>
<comment type="cofactor">
    <cofactor evidence="1">
        <name>Mn(2+)</name>
        <dbReference type="ChEBI" id="CHEBI:29035"/>
    </cofactor>
</comment>
<dbReference type="EMBL" id="JAXQNO010000014">
    <property type="protein sequence ID" value="KAK4784274.1"/>
    <property type="molecule type" value="Genomic_DNA"/>
</dbReference>
<dbReference type="SUPFAM" id="SSF56784">
    <property type="entry name" value="HAD-like"/>
    <property type="match status" value="1"/>
</dbReference>
<evidence type="ECO:0000256" key="12">
    <source>
        <dbReference type="ARBA" id="ARBA00047761"/>
    </source>
</evidence>
<dbReference type="EC" id="3.1.3.16" evidence="15"/>
<dbReference type="PANTHER" id="PTHR23081:SF36">
    <property type="entry name" value="RNA POLYMERASE II SUBUNIT A C-TERMINAL DOMAIN PHOSPHATASE"/>
    <property type="match status" value="1"/>
</dbReference>
<dbReference type="SMART" id="SM00577">
    <property type="entry name" value="CPDc"/>
    <property type="match status" value="1"/>
</dbReference>
<comment type="catalytic activity">
    <reaction evidence="13 15">
        <text>O-phospho-L-threonyl-[protein] + H2O = L-threonyl-[protein] + phosphate</text>
        <dbReference type="Rhea" id="RHEA:47004"/>
        <dbReference type="Rhea" id="RHEA-COMP:11060"/>
        <dbReference type="Rhea" id="RHEA-COMP:11605"/>
        <dbReference type="ChEBI" id="CHEBI:15377"/>
        <dbReference type="ChEBI" id="CHEBI:30013"/>
        <dbReference type="ChEBI" id="CHEBI:43474"/>
        <dbReference type="ChEBI" id="CHEBI:61977"/>
        <dbReference type="EC" id="3.1.3.16"/>
    </reaction>
</comment>
<keyword evidence="8" id="KW-0694">RNA-binding</keyword>
<protein>
    <recommendedName>
        <fullName evidence="15">RNA polymerase II C-terminal domain phosphatase-like</fullName>
        <ecNumber evidence="15">3.1.3.16</ecNumber>
    </recommendedName>
</protein>
<accession>A0AAN7LH89</accession>
<evidence type="ECO:0000256" key="11">
    <source>
        <dbReference type="ARBA" id="ARBA00023242"/>
    </source>
</evidence>
<comment type="function">
    <text evidence="15">This promotes the activity of RNA polymerase II.</text>
</comment>
<dbReference type="InterPro" id="IPR011947">
    <property type="entry name" value="FCP1_euk"/>
</dbReference>
<dbReference type="Gene3D" id="3.40.50.10190">
    <property type="entry name" value="BRCT domain"/>
    <property type="match status" value="1"/>
</dbReference>
<comment type="catalytic activity">
    <reaction evidence="12 15">
        <text>O-phospho-L-seryl-[protein] + H2O = L-seryl-[protein] + phosphate</text>
        <dbReference type="Rhea" id="RHEA:20629"/>
        <dbReference type="Rhea" id="RHEA-COMP:9863"/>
        <dbReference type="Rhea" id="RHEA-COMP:11604"/>
        <dbReference type="ChEBI" id="CHEBI:15377"/>
        <dbReference type="ChEBI" id="CHEBI:29999"/>
        <dbReference type="ChEBI" id="CHEBI:43474"/>
        <dbReference type="ChEBI" id="CHEBI:83421"/>
        <dbReference type="EC" id="3.1.3.16"/>
    </reaction>
</comment>
<feature type="domain" description="BRCT" evidence="17">
    <location>
        <begin position="347"/>
        <end position="439"/>
    </location>
</feature>
<keyword evidence="5" id="KW-0678">Repressor</keyword>
<evidence type="ECO:0000256" key="13">
    <source>
        <dbReference type="ARBA" id="ARBA00048336"/>
    </source>
</evidence>
<keyword evidence="9" id="KW-0805">Transcription regulation</keyword>
<keyword evidence="6" id="KW-0479">Metal-binding</keyword>
<proteinExistence type="predicted"/>
<evidence type="ECO:0000259" key="18">
    <source>
        <dbReference type="PROSITE" id="PS50969"/>
    </source>
</evidence>
<dbReference type="FunFam" id="3.40.50.1000:FF:000125">
    <property type="entry name" value="RNA polymerase II C-terminal domain phosphatase-like 4"/>
    <property type="match status" value="1"/>
</dbReference>
<dbReference type="InterPro" id="IPR036412">
    <property type="entry name" value="HAD-like_sf"/>
</dbReference>
<dbReference type="SUPFAM" id="SSF52113">
    <property type="entry name" value="BRCT domain"/>
    <property type="match status" value="1"/>
</dbReference>
<evidence type="ECO:0000256" key="3">
    <source>
        <dbReference type="ARBA" id="ARBA00001946"/>
    </source>
</evidence>
<dbReference type="AlphaFoldDB" id="A0AAN7LH89"/>
<evidence type="ECO:0000256" key="16">
    <source>
        <dbReference type="SAM" id="MobiDB-lite"/>
    </source>
</evidence>
<dbReference type="InterPro" id="IPR039189">
    <property type="entry name" value="Fcp1"/>
</dbReference>
<comment type="cofactor">
    <cofactor evidence="3">
        <name>Mg(2+)</name>
        <dbReference type="ChEBI" id="CHEBI:18420"/>
    </cofactor>
</comment>
<feature type="region of interest" description="Disordered" evidence="16">
    <location>
        <begin position="25"/>
        <end position="47"/>
    </location>
</feature>
<dbReference type="Proteomes" id="UP001346149">
    <property type="component" value="Unassembled WGS sequence"/>
</dbReference>
<evidence type="ECO:0000256" key="9">
    <source>
        <dbReference type="ARBA" id="ARBA00023015"/>
    </source>
</evidence>
<evidence type="ECO:0000313" key="20">
    <source>
        <dbReference type="Proteomes" id="UP001346149"/>
    </source>
</evidence>
<reference evidence="19 20" key="1">
    <citation type="journal article" date="2023" name="Hortic Res">
        <title>Pangenome of water caltrop reveals structural variations and asymmetric subgenome divergence after allopolyploidization.</title>
        <authorList>
            <person name="Zhang X."/>
            <person name="Chen Y."/>
            <person name="Wang L."/>
            <person name="Yuan Y."/>
            <person name="Fang M."/>
            <person name="Shi L."/>
            <person name="Lu R."/>
            <person name="Comes H.P."/>
            <person name="Ma Y."/>
            <person name="Chen Y."/>
            <person name="Huang G."/>
            <person name="Zhou Y."/>
            <person name="Zheng Z."/>
            <person name="Qiu Y."/>
        </authorList>
    </citation>
    <scope>NUCLEOTIDE SEQUENCE [LARGE SCALE GENOMIC DNA]</scope>
    <source>
        <strain evidence="19">F231</strain>
    </source>
</reference>
<evidence type="ECO:0000256" key="15">
    <source>
        <dbReference type="RuleBase" id="RU366066"/>
    </source>
</evidence>
<name>A0AAN7LH89_TRANT</name>
<evidence type="ECO:0000256" key="8">
    <source>
        <dbReference type="ARBA" id="ARBA00022884"/>
    </source>
</evidence>
<dbReference type="Pfam" id="PF00533">
    <property type="entry name" value="BRCT"/>
    <property type="match status" value="1"/>
</dbReference>
<dbReference type="PROSITE" id="PS50969">
    <property type="entry name" value="FCP1"/>
    <property type="match status" value="1"/>
</dbReference>
<dbReference type="SMART" id="SM00292">
    <property type="entry name" value="BRCT"/>
    <property type="match status" value="1"/>
</dbReference>
<evidence type="ECO:0000259" key="17">
    <source>
        <dbReference type="PROSITE" id="PS50172"/>
    </source>
</evidence>
<dbReference type="PANTHER" id="PTHR23081">
    <property type="entry name" value="RNA POLYMERASE II CTD PHOSPHATASE"/>
    <property type="match status" value="1"/>
</dbReference>
<dbReference type="CDD" id="cd07521">
    <property type="entry name" value="HAD_FCP1-like"/>
    <property type="match status" value="1"/>
</dbReference>
<dbReference type="Pfam" id="PF03031">
    <property type="entry name" value="NIF"/>
    <property type="match status" value="1"/>
</dbReference>
<evidence type="ECO:0000256" key="2">
    <source>
        <dbReference type="ARBA" id="ARBA00001941"/>
    </source>
</evidence>
<keyword evidence="7 15" id="KW-0378">Hydrolase</keyword>
<dbReference type="InterPro" id="IPR036420">
    <property type="entry name" value="BRCT_dom_sf"/>
</dbReference>
<dbReference type="GO" id="GO:0005634">
    <property type="term" value="C:nucleus"/>
    <property type="evidence" value="ECO:0007669"/>
    <property type="project" value="UniProtKB-SubCell"/>
</dbReference>
<keyword evidence="10" id="KW-0804">Transcription</keyword>
<evidence type="ECO:0000256" key="10">
    <source>
        <dbReference type="ARBA" id="ARBA00023163"/>
    </source>
</evidence>
<dbReference type="PROSITE" id="PS50172">
    <property type="entry name" value="BRCT"/>
    <property type="match status" value="1"/>
</dbReference>
<dbReference type="CDD" id="cd17729">
    <property type="entry name" value="BRCT_CTDP1"/>
    <property type="match status" value="1"/>
</dbReference>
<evidence type="ECO:0000256" key="5">
    <source>
        <dbReference type="ARBA" id="ARBA00022491"/>
    </source>
</evidence>